<name>A0A7W4I438_GLUDI</name>
<organism evidence="1 2">
    <name type="scientific">Gluconacetobacter diazotrophicus</name>
    <name type="common">Acetobacter diazotrophicus</name>
    <dbReference type="NCBI Taxonomy" id="33996"/>
    <lineage>
        <taxon>Bacteria</taxon>
        <taxon>Pseudomonadati</taxon>
        <taxon>Pseudomonadota</taxon>
        <taxon>Alphaproteobacteria</taxon>
        <taxon>Acetobacterales</taxon>
        <taxon>Acetobacteraceae</taxon>
        <taxon>Gluconacetobacter</taxon>
    </lineage>
</organism>
<evidence type="ECO:0000313" key="2">
    <source>
        <dbReference type="Proteomes" id="UP000550787"/>
    </source>
</evidence>
<accession>A0A7W4I438</accession>
<dbReference type="Pfam" id="PF10082">
    <property type="entry name" value="BBP2_2"/>
    <property type="match status" value="1"/>
</dbReference>
<evidence type="ECO:0000313" key="1">
    <source>
        <dbReference type="EMBL" id="MBB2155718.1"/>
    </source>
</evidence>
<dbReference type="EMBL" id="JABEQG010000006">
    <property type="protein sequence ID" value="MBB2155718.1"/>
    <property type="molecule type" value="Genomic_DNA"/>
</dbReference>
<sequence length="437" mass="47984">MRTTLYVSLGLIVVVPLFLPDSASAQVLDTYFPPMGSGFGDIMTEPAQVRALEEYAPLGLRYGPLRIDADAAESIGYDSDIARLANGTGGVMETTHARLAGAAVWQRDQVHAEISVDDYRFPSQSIQNRTNWTVGLGAVHDFGHDRLGMAYTHLSLVQTPMDLGALILSRPIPYQYDDVRLSYTATTHGRFSFIPEAGINRYNFDRVVLVPGQLDQTYRNRATITEGVTGRYDLAGTTQILVILQGTEIRYLDRTPGVPSRDSNGVSAMAGMDFGLSGPLRFRALVGYQTRVYRSSLYQRITSPIAEAELGWNPTRLTTMTLSVRHGIEDGAFENVVGFSYTSAQIGVRHNYGRNLVLNAQAGIEKADYSAASGVLRNTILDQIASNQTVYNIGAGAQWLLNRHLSVTLNYNFSSQKTVGYRTFSDHTVLLSAHLAL</sequence>
<dbReference type="AlphaFoldDB" id="A0A7W4I438"/>
<dbReference type="Proteomes" id="UP000550787">
    <property type="component" value="Unassembled WGS sequence"/>
</dbReference>
<reference evidence="1 2" key="1">
    <citation type="submission" date="2020-04" db="EMBL/GenBank/DDBJ databases">
        <title>Description of novel Gluconacetobacter.</title>
        <authorList>
            <person name="Sombolestani A."/>
        </authorList>
    </citation>
    <scope>NUCLEOTIDE SEQUENCE [LARGE SCALE GENOMIC DNA]</scope>
    <source>
        <strain evidence="1 2">LMG 7603</strain>
    </source>
</reference>
<protein>
    <submittedName>
        <fullName evidence="1">Outer membrane beta-barrel protein</fullName>
    </submittedName>
</protein>
<gene>
    <name evidence="1" type="ORF">HLH33_05250</name>
</gene>
<dbReference type="InterPro" id="IPR018759">
    <property type="entry name" value="BBP2_2"/>
</dbReference>
<comment type="caution">
    <text evidence="1">The sequence shown here is derived from an EMBL/GenBank/DDBJ whole genome shotgun (WGS) entry which is preliminary data.</text>
</comment>
<proteinExistence type="predicted"/>